<feature type="region of interest" description="Disordered" evidence="1">
    <location>
        <begin position="75"/>
        <end position="152"/>
    </location>
</feature>
<proteinExistence type="predicted"/>
<evidence type="ECO:0000313" key="3">
    <source>
        <dbReference type="Proteomes" id="UP000298030"/>
    </source>
</evidence>
<reference evidence="2 3" key="1">
    <citation type="journal article" date="2019" name="Nat. Ecol. Evol.">
        <title>Megaphylogeny resolves global patterns of mushroom evolution.</title>
        <authorList>
            <person name="Varga T."/>
            <person name="Krizsan K."/>
            <person name="Foldi C."/>
            <person name="Dima B."/>
            <person name="Sanchez-Garcia M."/>
            <person name="Sanchez-Ramirez S."/>
            <person name="Szollosi G.J."/>
            <person name="Szarkandi J.G."/>
            <person name="Papp V."/>
            <person name="Albert L."/>
            <person name="Andreopoulos W."/>
            <person name="Angelini C."/>
            <person name="Antonin V."/>
            <person name="Barry K.W."/>
            <person name="Bougher N.L."/>
            <person name="Buchanan P."/>
            <person name="Buyck B."/>
            <person name="Bense V."/>
            <person name="Catcheside P."/>
            <person name="Chovatia M."/>
            <person name="Cooper J."/>
            <person name="Damon W."/>
            <person name="Desjardin D."/>
            <person name="Finy P."/>
            <person name="Geml J."/>
            <person name="Haridas S."/>
            <person name="Hughes K."/>
            <person name="Justo A."/>
            <person name="Karasinski D."/>
            <person name="Kautmanova I."/>
            <person name="Kiss B."/>
            <person name="Kocsube S."/>
            <person name="Kotiranta H."/>
            <person name="LaButti K.M."/>
            <person name="Lechner B.E."/>
            <person name="Liimatainen K."/>
            <person name="Lipzen A."/>
            <person name="Lukacs Z."/>
            <person name="Mihaltcheva S."/>
            <person name="Morgado L.N."/>
            <person name="Niskanen T."/>
            <person name="Noordeloos M.E."/>
            <person name="Ohm R.A."/>
            <person name="Ortiz-Santana B."/>
            <person name="Ovrebo C."/>
            <person name="Racz N."/>
            <person name="Riley R."/>
            <person name="Savchenko A."/>
            <person name="Shiryaev A."/>
            <person name="Soop K."/>
            <person name="Spirin V."/>
            <person name="Szebenyi C."/>
            <person name="Tomsovsky M."/>
            <person name="Tulloss R.E."/>
            <person name="Uehling J."/>
            <person name="Grigoriev I.V."/>
            <person name="Vagvolgyi C."/>
            <person name="Papp T."/>
            <person name="Martin F.M."/>
            <person name="Miettinen O."/>
            <person name="Hibbett D.S."/>
            <person name="Nagy L.G."/>
        </authorList>
    </citation>
    <scope>NUCLEOTIDE SEQUENCE [LARGE SCALE GENOMIC DNA]</scope>
    <source>
        <strain evidence="2 3">FP101781</strain>
    </source>
</reference>
<dbReference type="AlphaFoldDB" id="A0A4Y7SAW8"/>
<keyword evidence="3" id="KW-1185">Reference proteome</keyword>
<comment type="caution">
    <text evidence="2">The sequence shown here is derived from an EMBL/GenBank/DDBJ whole genome shotgun (WGS) entry which is preliminary data.</text>
</comment>
<evidence type="ECO:0000256" key="1">
    <source>
        <dbReference type="SAM" id="MobiDB-lite"/>
    </source>
</evidence>
<sequence length="152" mass="15384">MGYGMFNPQHMFAAQQAAQAYQNAMMAFSVAGSQVGGDGGQGQNPSVIGGNMGGFDPRMSMNMMGMGGMMGGMPMMNPGPLNAQTTGMSQFDPRFGPAGANGNPGGDSGNLTPPTALQNLSTPGSQLGSGHNSPITRGSSPLRQSSRPASPK</sequence>
<dbReference type="EMBL" id="QPFP01000272">
    <property type="protein sequence ID" value="TEB18303.1"/>
    <property type="molecule type" value="Genomic_DNA"/>
</dbReference>
<protein>
    <submittedName>
        <fullName evidence="2">Uncharacterized protein</fullName>
    </submittedName>
</protein>
<name>A0A4Y7SAW8_COPMI</name>
<evidence type="ECO:0000313" key="2">
    <source>
        <dbReference type="EMBL" id="TEB18303.1"/>
    </source>
</evidence>
<dbReference type="STRING" id="71717.A0A4Y7SAW8"/>
<gene>
    <name evidence="2" type="ORF">FA13DRAFT_1803859</name>
</gene>
<accession>A0A4Y7SAW8</accession>
<dbReference type="Proteomes" id="UP000298030">
    <property type="component" value="Unassembled WGS sequence"/>
</dbReference>
<feature type="compositionally biased region" description="Polar residues" evidence="1">
    <location>
        <begin position="109"/>
        <end position="152"/>
    </location>
</feature>
<organism evidence="2 3">
    <name type="scientific">Coprinellus micaceus</name>
    <name type="common">Glistening ink-cap mushroom</name>
    <name type="synonym">Coprinus micaceus</name>
    <dbReference type="NCBI Taxonomy" id="71717"/>
    <lineage>
        <taxon>Eukaryota</taxon>
        <taxon>Fungi</taxon>
        <taxon>Dikarya</taxon>
        <taxon>Basidiomycota</taxon>
        <taxon>Agaricomycotina</taxon>
        <taxon>Agaricomycetes</taxon>
        <taxon>Agaricomycetidae</taxon>
        <taxon>Agaricales</taxon>
        <taxon>Agaricineae</taxon>
        <taxon>Psathyrellaceae</taxon>
        <taxon>Coprinellus</taxon>
    </lineage>
</organism>